<feature type="region of interest" description="Disordered" evidence="1">
    <location>
        <begin position="48"/>
        <end position="81"/>
    </location>
</feature>
<evidence type="ECO:0000313" key="2">
    <source>
        <dbReference type="EMBL" id="RKP30070.1"/>
    </source>
</evidence>
<dbReference type="Pfam" id="PF08737">
    <property type="entry name" value="Rgp1"/>
    <property type="match status" value="1"/>
</dbReference>
<sequence>MPTVGPCDFPLTKCLENLAISVSYSQVPISPTELDCAIEFRNTAGERRCGVDRTSPDTSDSEDGELARQSRSGKIQGEKTHVARAEPEAASLFLGYVQLVGYVRVNHEIGGSGTAAAARDVFWKNQSYAGKYPVAKVQEKVEAILQTPFFTRHECADAFKNKFAGWPEFKSGAMDSVSTYLLHDLAHTFNSREPPPPRASAPNAQEVAFLTSEFPQSIVPFYVTSQHLLFSSTRIDAGCSQTNKIRISIPDHTLPPSYNTGLTGYLGDNGLVSICYQFVVGLLKESLGGMASRSVFFPWEFAPSQIRTERGWLQADFLQRPVVDKNWRPRVVTDAVSIPNGKAGDAEKSGRRVAAAKSKLAAEIDSLIHSSVETVAAKERRKSSMAISPKDSHRYIPQMPRKPHVSYQIMANGQSVCVALMSKATYSVGEDIHFCLDLPARKSLTTRVVGAVVHVEAHEVFHSSETRKPVNAYKVTPSVKLNTYTCALAISDDEHLLQVASILSLPTYLAPQFQASTLMDLKYVLVFSLVLNEFDAEHHISSLDYEDTSVVADYIQMYEESEFHEFKFSVPLTVLP</sequence>
<dbReference type="OrthoDB" id="1918at2759"/>
<gene>
    <name evidence="2" type="ORF">METBISCDRAFT_23660</name>
</gene>
<proteinExistence type="predicted"/>
<evidence type="ECO:0000313" key="3">
    <source>
        <dbReference type="Proteomes" id="UP000268321"/>
    </source>
</evidence>
<dbReference type="EMBL" id="ML004467">
    <property type="protein sequence ID" value="RKP30070.1"/>
    <property type="molecule type" value="Genomic_DNA"/>
</dbReference>
<protein>
    <submittedName>
        <fullName evidence="2">Rgp1-domain-containing protein</fullName>
    </submittedName>
</protein>
<dbReference type="PANTHER" id="PTHR12507">
    <property type="entry name" value="REDUCED GROWTH PHENOTYPE 1 RGP1, YEAST -RELATED"/>
    <property type="match status" value="1"/>
</dbReference>
<dbReference type="Proteomes" id="UP000268321">
    <property type="component" value="Unassembled WGS sequence"/>
</dbReference>
<organism evidence="2 3">
    <name type="scientific">Metschnikowia bicuspidata</name>
    <dbReference type="NCBI Taxonomy" id="27322"/>
    <lineage>
        <taxon>Eukaryota</taxon>
        <taxon>Fungi</taxon>
        <taxon>Dikarya</taxon>
        <taxon>Ascomycota</taxon>
        <taxon>Saccharomycotina</taxon>
        <taxon>Pichiomycetes</taxon>
        <taxon>Metschnikowiaceae</taxon>
        <taxon>Metschnikowia</taxon>
    </lineage>
</organism>
<evidence type="ECO:0000256" key="1">
    <source>
        <dbReference type="SAM" id="MobiDB-lite"/>
    </source>
</evidence>
<dbReference type="AlphaFoldDB" id="A0A4P9ZDT0"/>
<keyword evidence="3" id="KW-1185">Reference proteome</keyword>
<name>A0A4P9ZDT0_9ASCO</name>
<accession>A0A4P9ZDT0</accession>
<dbReference type="InterPro" id="IPR014848">
    <property type="entry name" value="Rgp1"/>
</dbReference>
<reference evidence="3" key="1">
    <citation type="journal article" date="2018" name="Nat. Microbiol.">
        <title>Leveraging single-cell genomics to expand the fungal tree of life.</title>
        <authorList>
            <person name="Ahrendt S.R."/>
            <person name="Quandt C.A."/>
            <person name="Ciobanu D."/>
            <person name="Clum A."/>
            <person name="Salamov A."/>
            <person name="Andreopoulos B."/>
            <person name="Cheng J.F."/>
            <person name="Woyke T."/>
            <person name="Pelin A."/>
            <person name="Henrissat B."/>
            <person name="Reynolds N.K."/>
            <person name="Benny G.L."/>
            <person name="Smith M.E."/>
            <person name="James T.Y."/>
            <person name="Grigoriev I.V."/>
        </authorList>
    </citation>
    <scope>NUCLEOTIDE SEQUENCE [LARGE SCALE GENOMIC DNA]</scope>
    <source>
        <strain evidence="3">Baker2002</strain>
    </source>
</reference>